<evidence type="ECO:0000313" key="3">
    <source>
        <dbReference type="Proteomes" id="UP001218218"/>
    </source>
</evidence>
<evidence type="ECO:0000313" key="2">
    <source>
        <dbReference type="EMBL" id="KAJ7331474.1"/>
    </source>
</evidence>
<name>A0AAD6ZP59_9AGAR</name>
<dbReference type="Proteomes" id="UP001218218">
    <property type="component" value="Unassembled WGS sequence"/>
</dbReference>
<accession>A0AAD6ZP59</accession>
<dbReference type="EMBL" id="JARIHO010000035">
    <property type="protein sequence ID" value="KAJ7331474.1"/>
    <property type="molecule type" value="Genomic_DNA"/>
</dbReference>
<dbReference type="AlphaFoldDB" id="A0AAD6ZP59"/>
<gene>
    <name evidence="2" type="ORF">DFH08DRAFT_309101</name>
</gene>
<evidence type="ECO:0000256" key="1">
    <source>
        <dbReference type="SAM" id="MobiDB-lite"/>
    </source>
</evidence>
<feature type="compositionally biased region" description="Basic and acidic residues" evidence="1">
    <location>
        <begin position="192"/>
        <end position="204"/>
    </location>
</feature>
<reference evidence="2" key="1">
    <citation type="submission" date="2023-03" db="EMBL/GenBank/DDBJ databases">
        <title>Massive genome expansion in bonnet fungi (Mycena s.s.) driven by repeated elements and novel gene families across ecological guilds.</title>
        <authorList>
            <consortium name="Lawrence Berkeley National Laboratory"/>
            <person name="Harder C.B."/>
            <person name="Miyauchi S."/>
            <person name="Viragh M."/>
            <person name="Kuo A."/>
            <person name="Thoen E."/>
            <person name="Andreopoulos B."/>
            <person name="Lu D."/>
            <person name="Skrede I."/>
            <person name="Drula E."/>
            <person name="Henrissat B."/>
            <person name="Morin E."/>
            <person name="Kohler A."/>
            <person name="Barry K."/>
            <person name="LaButti K."/>
            <person name="Morin E."/>
            <person name="Salamov A."/>
            <person name="Lipzen A."/>
            <person name="Mereny Z."/>
            <person name="Hegedus B."/>
            <person name="Baldrian P."/>
            <person name="Stursova M."/>
            <person name="Weitz H."/>
            <person name="Taylor A."/>
            <person name="Grigoriev I.V."/>
            <person name="Nagy L.G."/>
            <person name="Martin F."/>
            <person name="Kauserud H."/>
        </authorList>
    </citation>
    <scope>NUCLEOTIDE SEQUENCE</scope>
    <source>
        <strain evidence="2">CBHHK002</strain>
    </source>
</reference>
<proteinExistence type="predicted"/>
<feature type="region of interest" description="Disordered" evidence="1">
    <location>
        <begin position="173"/>
        <end position="204"/>
    </location>
</feature>
<protein>
    <submittedName>
        <fullName evidence="2">Uncharacterized protein</fullName>
    </submittedName>
</protein>
<organism evidence="2 3">
    <name type="scientific">Mycena albidolilacea</name>
    <dbReference type="NCBI Taxonomy" id="1033008"/>
    <lineage>
        <taxon>Eukaryota</taxon>
        <taxon>Fungi</taxon>
        <taxon>Dikarya</taxon>
        <taxon>Basidiomycota</taxon>
        <taxon>Agaricomycotina</taxon>
        <taxon>Agaricomycetes</taxon>
        <taxon>Agaricomycetidae</taxon>
        <taxon>Agaricales</taxon>
        <taxon>Marasmiineae</taxon>
        <taxon>Mycenaceae</taxon>
        <taxon>Mycena</taxon>
    </lineage>
</organism>
<comment type="caution">
    <text evidence="2">The sequence shown here is derived from an EMBL/GenBank/DDBJ whole genome shotgun (WGS) entry which is preliminary data.</text>
</comment>
<feature type="region of interest" description="Disordered" evidence="1">
    <location>
        <begin position="75"/>
        <end position="96"/>
    </location>
</feature>
<keyword evidence="3" id="KW-1185">Reference proteome</keyword>
<sequence>MIAACTSRSQCITAGGDCSLRLDTSTWNNTTKDGIKQFALDTDISNTLAASITTQSNICFSLPFSLGAAPLSLPSAPFPRSTQPPTPSQRPQARNLTHVGPLLPQKLRAELRSSFLLFHLPWRQRRGSDQPDLRRSATPLPTQQLHYEVEVGANASTGWEGLGFRIGREDRARDGWKKWRHGPGVGEEDERDEGRMREAKNYVR</sequence>